<dbReference type="GO" id="GO:0103016">
    <property type="term" value="F:tRNA-uridine 2-sulfurtransferase activity"/>
    <property type="evidence" value="ECO:0007669"/>
    <property type="project" value="UniProtKB-EC"/>
</dbReference>
<dbReference type="Gene3D" id="2.30.30.280">
    <property type="entry name" value="Adenine nucleotide alpha hydrolases-like domains"/>
    <property type="match status" value="1"/>
</dbReference>
<protein>
    <recommendedName>
        <fullName evidence="9">tRNA-specific 2-thiouridylase MnmA</fullName>
        <ecNumber evidence="9">2.8.1.13</ecNumber>
    </recommendedName>
</protein>
<dbReference type="InterPro" id="IPR004506">
    <property type="entry name" value="MnmA-like"/>
</dbReference>
<dbReference type="CDD" id="cd01998">
    <property type="entry name" value="MnmA_TRMU-like"/>
    <property type="match status" value="1"/>
</dbReference>
<evidence type="ECO:0000256" key="7">
    <source>
        <dbReference type="ARBA" id="ARBA00023157"/>
    </source>
</evidence>
<dbReference type="Gene3D" id="3.40.50.620">
    <property type="entry name" value="HUPs"/>
    <property type="match status" value="1"/>
</dbReference>
<dbReference type="GO" id="GO:0005524">
    <property type="term" value="F:ATP binding"/>
    <property type="evidence" value="ECO:0007669"/>
    <property type="project" value="UniProtKB-KW"/>
</dbReference>
<evidence type="ECO:0000313" key="13">
    <source>
        <dbReference type="Proteomes" id="UP000824139"/>
    </source>
</evidence>
<gene>
    <name evidence="9 12" type="primary">mnmA</name>
    <name evidence="12" type="ORF">IAD41_00595</name>
</gene>
<evidence type="ECO:0000256" key="8">
    <source>
        <dbReference type="ARBA" id="ARBA00051542"/>
    </source>
</evidence>
<dbReference type="NCBIfam" id="TIGR00420">
    <property type="entry name" value="trmU"/>
    <property type="match status" value="1"/>
</dbReference>
<dbReference type="NCBIfam" id="NF001138">
    <property type="entry name" value="PRK00143.1"/>
    <property type="match status" value="1"/>
</dbReference>
<evidence type="ECO:0000259" key="11">
    <source>
        <dbReference type="Pfam" id="PF20259"/>
    </source>
</evidence>
<reference evidence="12" key="1">
    <citation type="submission" date="2020-10" db="EMBL/GenBank/DDBJ databases">
        <authorList>
            <person name="Gilroy R."/>
        </authorList>
    </citation>
    <scope>NUCLEOTIDE SEQUENCE</scope>
    <source>
        <strain evidence="12">CHK152-2994</strain>
    </source>
</reference>
<comment type="subcellular location">
    <subcellularLocation>
        <location evidence="9">Cytoplasm</location>
    </subcellularLocation>
</comment>
<dbReference type="EMBL" id="DVJO01000017">
    <property type="protein sequence ID" value="HIS82096.1"/>
    <property type="molecule type" value="Genomic_DNA"/>
</dbReference>
<keyword evidence="6 9" id="KW-0694">RNA-binding</keyword>
<dbReference type="FunFam" id="2.30.30.280:FF:000001">
    <property type="entry name" value="tRNA-specific 2-thiouridylase MnmA"/>
    <property type="match status" value="1"/>
</dbReference>
<dbReference type="Pfam" id="PF20258">
    <property type="entry name" value="tRNA_Me_trans_C"/>
    <property type="match status" value="1"/>
</dbReference>
<feature type="active site" description="Nucleophile" evidence="9">
    <location>
        <position position="96"/>
    </location>
</feature>
<dbReference type="InterPro" id="IPR046885">
    <property type="entry name" value="MnmA-like_C"/>
</dbReference>
<keyword evidence="1 9" id="KW-0820">tRNA-binding</keyword>
<dbReference type="Gene3D" id="2.40.30.10">
    <property type="entry name" value="Translation factors"/>
    <property type="match status" value="1"/>
</dbReference>
<feature type="domain" description="tRNA-specific 2-thiouridylase MnmA-like central" evidence="11">
    <location>
        <begin position="203"/>
        <end position="266"/>
    </location>
</feature>
<feature type="region of interest" description="Interaction with tRNA" evidence="9">
    <location>
        <begin position="143"/>
        <end position="145"/>
    </location>
</feature>
<evidence type="ECO:0000256" key="4">
    <source>
        <dbReference type="ARBA" id="ARBA00022741"/>
    </source>
</evidence>
<dbReference type="GO" id="GO:0000049">
    <property type="term" value="F:tRNA binding"/>
    <property type="evidence" value="ECO:0007669"/>
    <property type="project" value="UniProtKB-KW"/>
</dbReference>
<proteinExistence type="inferred from homology"/>
<name>A0A9D1FVC3_9BACT</name>
<sequence length="353" mass="39574">MENQGKKAVVALSGGLDSSVAALLLKQQGYEVIGLTGRMVDTPAADIVVQNAKAVAESLDIEHHVFDASEIFKQKVIDYFENTYQSGKTPNPCIMCNKFIKWGLLLDFAVETLGAVVYATGHYANIVNENGIFKLFPAADEHKDQLYFLCRLTQKQLSKTLFPLSKFTKSEVREIAAKYNLPTKSSKESQDICFIQKPMTSKKYLIEKFGIKRGDFIDILTDKKWGEHEGCYQYTIGQRKGIGIAAPYPLYVIKIDAQKNIVYVGREEDNYKTNLKINEFNLVDTTFETSSKEFDALVKIRYNMHAKKAHVKLFDNFADITFYEPVNSVTSGQAGVIYDLIDGHLIGGGVVVD</sequence>
<feature type="disulfide bond" description="Alternate" evidence="9">
    <location>
        <begin position="96"/>
        <end position="193"/>
    </location>
</feature>
<feature type="site" description="Interaction with tRNA" evidence="9">
    <location>
        <position position="122"/>
    </location>
</feature>
<dbReference type="InterPro" id="IPR046884">
    <property type="entry name" value="MnmA-like_central"/>
</dbReference>
<dbReference type="AlphaFoldDB" id="A0A9D1FVC3"/>
<comment type="function">
    <text evidence="9">Catalyzes the 2-thiolation of uridine at the wobble position (U34) of tRNA, leading to the formation of s(2)U34.</text>
</comment>
<evidence type="ECO:0000256" key="9">
    <source>
        <dbReference type="HAMAP-Rule" id="MF_00144"/>
    </source>
</evidence>
<keyword evidence="5 9" id="KW-0067">ATP-binding</keyword>
<dbReference type="PANTHER" id="PTHR11933">
    <property type="entry name" value="TRNA 5-METHYLAMINOMETHYL-2-THIOURIDYLATE -METHYLTRANSFERASE"/>
    <property type="match status" value="1"/>
</dbReference>
<evidence type="ECO:0000256" key="3">
    <source>
        <dbReference type="ARBA" id="ARBA00022694"/>
    </source>
</evidence>
<dbReference type="Proteomes" id="UP000824139">
    <property type="component" value="Unassembled WGS sequence"/>
</dbReference>
<evidence type="ECO:0000256" key="6">
    <source>
        <dbReference type="ARBA" id="ARBA00022884"/>
    </source>
</evidence>
<dbReference type="GO" id="GO:0002143">
    <property type="term" value="P:tRNA wobble position uridine thiolation"/>
    <property type="evidence" value="ECO:0007669"/>
    <property type="project" value="TreeGrafter"/>
</dbReference>
<reference evidence="12" key="2">
    <citation type="journal article" date="2021" name="PeerJ">
        <title>Extensive microbial diversity within the chicken gut microbiome revealed by metagenomics and culture.</title>
        <authorList>
            <person name="Gilroy R."/>
            <person name="Ravi A."/>
            <person name="Getino M."/>
            <person name="Pursley I."/>
            <person name="Horton D.L."/>
            <person name="Alikhan N.F."/>
            <person name="Baker D."/>
            <person name="Gharbi K."/>
            <person name="Hall N."/>
            <person name="Watson M."/>
            <person name="Adriaenssens E.M."/>
            <person name="Foster-Nyarko E."/>
            <person name="Jarju S."/>
            <person name="Secka A."/>
            <person name="Antonio M."/>
            <person name="Oren A."/>
            <person name="Chaudhuri R.R."/>
            <person name="La Ragione R."/>
            <person name="Hildebrand F."/>
            <person name="Pallen M.J."/>
        </authorList>
    </citation>
    <scope>NUCLEOTIDE SEQUENCE</scope>
    <source>
        <strain evidence="12">CHK152-2994</strain>
    </source>
</reference>
<evidence type="ECO:0000313" key="12">
    <source>
        <dbReference type="EMBL" id="HIS82096.1"/>
    </source>
</evidence>
<feature type="site" description="Interaction with tRNA" evidence="9">
    <location>
        <position position="333"/>
    </location>
</feature>
<dbReference type="HAMAP" id="MF_00144">
    <property type="entry name" value="tRNA_thiouridyl_MnmA"/>
    <property type="match status" value="1"/>
</dbReference>
<dbReference type="InterPro" id="IPR014729">
    <property type="entry name" value="Rossmann-like_a/b/a_fold"/>
</dbReference>
<feature type="active site" description="Cysteine persulfide intermediate" evidence="9">
    <location>
        <position position="193"/>
    </location>
</feature>
<keyword evidence="9" id="KW-0963">Cytoplasm</keyword>
<dbReference type="Pfam" id="PF20259">
    <property type="entry name" value="tRNA_Me_trans_M"/>
    <property type="match status" value="1"/>
</dbReference>
<keyword evidence="4 9" id="KW-0547">Nucleotide-binding</keyword>
<comment type="similarity">
    <text evidence="9">Belongs to the MnmA/TRMU family.</text>
</comment>
<evidence type="ECO:0000259" key="10">
    <source>
        <dbReference type="Pfam" id="PF20258"/>
    </source>
</evidence>
<accession>A0A9D1FVC3</accession>
<keyword evidence="2 9" id="KW-0808">Transferase</keyword>
<keyword evidence="3 9" id="KW-0819">tRNA processing</keyword>
<feature type="binding site" evidence="9">
    <location>
        <position position="121"/>
    </location>
    <ligand>
        <name>ATP</name>
        <dbReference type="ChEBI" id="CHEBI:30616"/>
    </ligand>
</feature>
<evidence type="ECO:0000256" key="2">
    <source>
        <dbReference type="ARBA" id="ARBA00022679"/>
    </source>
</evidence>
<feature type="region of interest" description="Interaction with tRNA" evidence="9">
    <location>
        <begin position="301"/>
        <end position="302"/>
    </location>
</feature>
<dbReference type="GO" id="GO:0005737">
    <property type="term" value="C:cytoplasm"/>
    <property type="evidence" value="ECO:0007669"/>
    <property type="project" value="UniProtKB-SubCell"/>
</dbReference>
<feature type="binding site" evidence="9">
    <location>
        <begin position="11"/>
        <end position="18"/>
    </location>
    <ligand>
        <name>ATP</name>
        <dbReference type="ChEBI" id="CHEBI:30616"/>
    </ligand>
</feature>
<dbReference type="Pfam" id="PF03054">
    <property type="entry name" value="tRNA_Me_trans"/>
    <property type="match status" value="1"/>
</dbReference>
<dbReference type="EC" id="2.8.1.13" evidence="9"/>
<keyword evidence="7 9" id="KW-1015">Disulfide bond</keyword>
<comment type="caution">
    <text evidence="12">The sequence shown here is derived from an EMBL/GenBank/DDBJ whole genome shotgun (WGS) entry which is preliminary data.</text>
</comment>
<feature type="domain" description="tRNA-specific 2-thiouridylase MnmA-like C-terminal" evidence="10">
    <location>
        <begin position="273"/>
        <end position="351"/>
    </location>
</feature>
<comment type="catalytic activity">
    <reaction evidence="8 9">
        <text>S-sulfanyl-L-cysteinyl-[protein] + uridine(34) in tRNA + AH2 + ATP = 2-thiouridine(34) in tRNA + L-cysteinyl-[protein] + A + AMP + diphosphate + H(+)</text>
        <dbReference type="Rhea" id="RHEA:47032"/>
        <dbReference type="Rhea" id="RHEA-COMP:10131"/>
        <dbReference type="Rhea" id="RHEA-COMP:11726"/>
        <dbReference type="Rhea" id="RHEA-COMP:11727"/>
        <dbReference type="Rhea" id="RHEA-COMP:11728"/>
        <dbReference type="ChEBI" id="CHEBI:13193"/>
        <dbReference type="ChEBI" id="CHEBI:15378"/>
        <dbReference type="ChEBI" id="CHEBI:17499"/>
        <dbReference type="ChEBI" id="CHEBI:29950"/>
        <dbReference type="ChEBI" id="CHEBI:30616"/>
        <dbReference type="ChEBI" id="CHEBI:33019"/>
        <dbReference type="ChEBI" id="CHEBI:61963"/>
        <dbReference type="ChEBI" id="CHEBI:65315"/>
        <dbReference type="ChEBI" id="CHEBI:87170"/>
        <dbReference type="ChEBI" id="CHEBI:456215"/>
        <dbReference type="EC" id="2.8.1.13"/>
    </reaction>
</comment>
<dbReference type="PANTHER" id="PTHR11933:SF5">
    <property type="entry name" value="MITOCHONDRIAL TRNA-SPECIFIC 2-THIOURIDYLASE 1"/>
    <property type="match status" value="1"/>
</dbReference>
<organism evidence="12 13">
    <name type="scientific">Candidatus Scatenecus faecavium</name>
    <dbReference type="NCBI Taxonomy" id="2840915"/>
    <lineage>
        <taxon>Bacteria</taxon>
        <taxon>Candidatus Scatenecus</taxon>
    </lineage>
</organism>
<dbReference type="InterPro" id="IPR023382">
    <property type="entry name" value="MnmA-like_central_sf"/>
</dbReference>
<evidence type="ECO:0000256" key="1">
    <source>
        <dbReference type="ARBA" id="ARBA00022555"/>
    </source>
</evidence>
<comment type="caution">
    <text evidence="9">Lacks conserved residue(s) required for the propagation of feature annotation.</text>
</comment>
<dbReference type="SUPFAM" id="SSF52402">
    <property type="entry name" value="Adenine nucleotide alpha hydrolases-like"/>
    <property type="match status" value="1"/>
</dbReference>
<evidence type="ECO:0000256" key="5">
    <source>
        <dbReference type="ARBA" id="ARBA00022840"/>
    </source>
</evidence>